<feature type="signal peptide" evidence="10">
    <location>
        <begin position="1"/>
        <end position="26"/>
    </location>
</feature>
<keyword evidence="4" id="KW-0934">Plastid</keyword>
<evidence type="ECO:0000256" key="7">
    <source>
        <dbReference type="ARBA" id="ARBA00040053"/>
    </source>
</evidence>
<evidence type="ECO:0000256" key="8">
    <source>
        <dbReference type="ARBA" id="ARBA00042085"/>
    </source>
</evidence>
<feature type="region of interest" description="Disordered" evidence="9">
    <location>
        <begin position="45"/>
        <end position="68"/>
    </location>
</feature>
<evidence type="ECO:0000313" key="13">
    <source>
        <dbReference type="EMBL" id="EKX41533.1"/>
    </source>
</evidence>
<evidence type="ECO:0000256" key="1">
    <source>
        <dbReference type="ARBA" id="ARBA00004229"/>
    </source>
</evidence>
<dbReference type="KEGG" id="gtt:GUITHDRAFT_164385"/>
<dbReference type="HOGENOM" id="CLU_009583_18_2_1"/>
<reference evidence="15" key="2">
    <citation type="submission" date="2012-11" db="EMBL/GenBank/DDBJ databases">
        <authorList>
            <person name="Kuo A."/>
            <person name="Curtis B.A."/>
            <person name="Tanifuji G."/>
            <person name="Burki F."/>
            <person name="Gruber A."/>
            <person name="Irimia M."/>
            <person name="Maruyama S."/>
            <person name="Arias M.C."/>
            <person name="Ball S.G."/>
            <person name="Gile G.H."/>
            <person name="Hirakawa Y."/>
            <person name="Hopkins J.F."/>
            <person name="Rensing S.A."/>
            <person name="Schmutz J."/>
            <person name="Symeonidi A."/>
            <person name="Elias M."/>
            <person name="Eveleigh R.J."/>
            <person name="Herman E.K."/>
            <person name="Klute M.J."/>
            <person name="Nakayama T."/>
            <person name="Obornik M."/>
            <person name="Reyes-Prieto A."/>
            <person name="Armbrust E.V."/>
            <person name="Aves S.J."/>
            <person name="Beiko R.G."/>
            <person name="Coutinho P."/>
            <person name="Dacks J.B."/>
            <person name="Durnford D.G."/>
            <person name="Fast N.M."/>
            <person name="Green B.R."/>
            <person name="Grisdale C."/>
            <person name="Hempe F."/>
            <person name="Henrissat B."/>
            <person name="Hoppner M.P."/>
            <person name="Ishida K.-I."/>
            <person name="Kim E."/>
            <person name="Koreny L."/>
            <person name="Kroth P.G."/>
            <person name="Liu Y."/>
            <person name="Malik S.-B."/>
            <person name="Maier U.G."/>
            <person name="McRose D."/>
            <person name="Mock T."/>
            <person name="Neilson J.A."/>
            <person name="Onodera N.T."/>
            <person name="Poole A.M."/>
            <person name="Pritham E.J."/>
            <person name="Richards T.A."/>
            <person name="Rocap G."/>
            <person name="Roy S.W."/>
            <person name="Sarai C."/>
            <person name="Schaack S."/>
            <person name="Shirato S."/>
            <person name="Slamovits C.H."/>
            <person name="Spencer D.F."/>
            <person name="Suzuki S."/>
            <person name="Worden A.Z."/>
            <person name="Zauner S."/>
            <person name="Barry K."/>
            <person name="Bell C."/>
            <person name="Bharti A.K."/>
            <person name="Crow J.A."/>
            <person name="Grimwood J."/>
            <person name="Kramer R."/>
            <person name="Lindquist E."/>
            <person name="Lucas S."/>
            <person name="Salamov A."/>
            <person name="McFadden G.I."/>
            <person name="Lane C.E."/>
            <person name="Keeling P.J."/>
            <person name="Gray M.W."/>
            <person name="Grigoriev I.V."/>
            <person name="Archibald J.M."/>
        </authorList>
    </citation>
    <scope>NUCLEOTIDE SEQUENCE</scope>
    <source>
        <strain evidence="15">CCMP2712</strain>
    </source>
</reference>
<dbReference type="SUPFAM" id="SSF53756">
    <property type="entry name" value="UDP-Glycosyltransferase/glycogen phosphorylase"/>
    <property type="match status" value="1"/>
</dbReference>
<dbReference type="InterPro" id="IPR001296">
    <property type="entry name" value="Glyco_trans_1"/>
</dbReference>
<evidence type="ECO:0000313" key="15">
    <source>
        <dbReference type="Proteomes" id="UP000011087"/>
    </source>
</evidence>
<dbReference type="HAMAP" id="MF_00484">
    <property type="entry name" value="Glycogen_synth"/>
    <property type="match status" value="1"/>
</dbReference>
<reference evidence="14" key="3">
    <citation type="submission" date="2015-06" db="UniProtKB">
        <authorList>
            <consortium name="EnsemblProtists"/>
        </authorList>
    </citation>
    <scope>IDENTIFICATION</scope>
</reference>
<evidence type="ECO:0000313" key="14">
    <source>
        <dbReference type="EnsemblProtists" id="EKX41533"/>
    </source>
</evidence>
<evidence type="ECO:0000256" key="3">
    <source>
        <dbReference type="ARBA" id="ARBA00022528"/>
    </source>
</evidence>
<dbReference type="eggNOG" id="ENOG502QQX3">
    <property type="taxonomic scope" value="Eukaryota"/>
</dbReference>
<gene>
    <name evidence="13" type="primary">gbss</name>
    <name evidence="13" type="ORF">GUITHDRAFT_164385</name>
</gene>
<comment type="subcellular location">
    <subcellularLocation>
        <location evidence="1">Plastid</location>
        <location evidence="1">Chloroplast</location>
    </subcellularLocation>
</comment>
<keyword evidence="3" id="KW-0150">Chloroplast</keyword>
<dbReference type="InterPro" id="IPR013534">
    <property type="entry name" value="Starch_synth_cat_dom"/>
</dbReference>
<dbReference type="InterPro" id="IPR011835">
    <property type="entry name" value="GS/SS"/>
</dbReference>
<organism evidence="13">
    <name type="scientific">Guillardia theta (strain CCMP2712)</name>
    <name type="common">Cryptophyte</name>
    <dbReference type="NCBI Taxonomy" id="905079"/>
    <lineage>
        <taxon>Eukaryota</taxon>
        <taxon>Cryptophyceae</taxon>
        <taxon>Pyrenomonadales</taxon>
        <taxon>Geminigeraceae</taxon>
        <taxon>Guillardia</taxon>
    </lineage>
</organism>
<keyword evidence="15" id="KW-1185">Reference proteome</keyword>
<dbReference type="EnsemblProtists" id="EKX41533">
    <property type="protein sequence ID" value="EKX41533"/>
    <property type="gene ID" value="GUITHDRAFT_164385"/>
</dbReference>
<dbReference type="Gene3D" id="3.40.50.2000">
    <property type="entry name" value="Glycogen Phosphorylase B"/>
    <property type="match status" value="2"/>
</dbReference>
<dbReference type="EMBL" id="JH993023">
    <property type="protein sequence ID" value="EKX41533.1"/>
    <property type="molecule type" value="Genomic_DNA"/>
</dbReference>
<dbReference type="OrthoDB" id="10263625at2759"/>
<dbReference type="GO" id="GO:0009507">
    <property type="term" value="C:chloroplast"/>
    <property type="evidence" value="ECO:0007669"/>
    <property type="project" value="UniProtKB-SubCell"/>
</dbReference>
<evidence type="ECO:0000256" key="6">
    <source>
        <dbReference type="ARBA" id="ARBA00022679"/>
    </source>
</evidence>
<dbReference type="AlphaFoldDB" id="L1IZ33"/>
<dbReference type="CDD" id="cd03791">
    <property type="entry name" value="GT5_Glycogen_synthase_DULL1-like"/>
    <property type="match status" value="1"/>
</dbReference>
<evidence type="ECO:0000256" key="2">
    <source>
        <dbReference type="ARBA" id="ARBA00010281"/>
    </source>
</evidence>
<dbReference type="GeneID" id="17298117"/>
<evidence type="ECO:0000256" key="4">
    <source>
        <dbReference type="ARBA" id="ARBA00022640"/>
    </source>
</evidence>
<dbReference type="GO" id="GO:0004373">
    <property type="term" value="F:alpha-1,4-glucan glucosyltransferase (UDP-glucose donor) activity"/>
    <property type="evidence" value="ECO:0007669"/>
    <property type="project" value="InterPro"/>
</dbReference>
<feature type="compositionally biased region" description="Basic and acidic residues" evidence="9">
    <location>
        <begin position="49"/>
        <end position="62"/>
    </location>
</feature>
<dbReference type="Pfam" id="PF08323">
    <property type="entry name" value="Glyco_transf_5"/>
    <property type="match status" value="1"/>
</dbReference>
<sequence>MRRSVLSAAAVLSLSLSLLSLTPSNASTGVSSFSSSHRIPSLTRSALRLSKEGKGEDDKYGDPEAYVPQGGSKVTRNFMTCEDLRMSLRGGAGSDAIVPDQKLQIVFVSAEIAPWSVTGGLGAVCDGLPRALAKLGHRVMSIAPRYDQYYDAWDTEFTAEVPLGDTTTTVRFFHAFKKGVDRVFVDHPLFLEKVWGLSKQKLYGPKWGKDYEDNQLRFAMFCAAAMAATEKLSLGGYPYGQDVIFVANDWHAALVPMYLKKAQKEGTGWFKAKSACLLHNMVFQGRFPYDPNAASRLRLPQAMVDEMVTKQPLKVGRQKKASKGLKESVEIPNPPMDVLNFLTGAIKFSDAVLTVSPQYAKEVASSSAKGAELEKILTKTGIKGILNGVEDIVNPSNAELGLDIMYDGASLEKKAQGKTAMQKSLGFAVDENIPMFVFMGRLDAQKGVDIMFEAIDSALKGGMNAQFVTMGSGIEELEEVAAELEERYPNNFKAVLSFKGQEKYKTYAAADFAIMPSRYEPCGLVQMEGMRFGTLPIVCPTGGLLDTVSDMETGLVMEHEVDQDDITPADVEMLVKNFNRAISLYGNKDKYKQMQVNAMAAAKDYSWTRAAKQYVNTFLEIGAPTN</sequence>
<keyword evidence="5" id="KW-0328">Glycosyltransferase</keyword>
<comment type="similarity">
    <text evidence="2">Belongs to the glycosyltransferase 1 family. Bacterial/plant glycogen synthase subfamily.</text>
</comment>
<dbReference type="PaxDb" id="55529-EKX41533"/>
<evidence type="ECO:0000259" key="12">
    <source>
        <dbReference type="Pfam" id="PF08323"/>
    </source>
</evidence>
<accession>L1IZ33</accession>
<dbReference type="PANTHER" id="PTHR45825:SF3">
    <property type="entry name" value="GRANULE-BOUND STARCH SYNTHASE 1, CHLOROPLASTIC_AMYLOPLASTIC"/>
    <property type="match status" value="1"/>
</dbReference>
<keyword evidence="10" id="KW-0732">Signal</keyword>
<dbReference type="FunFam" id="3.40.50.2000:FF:000090">
    <property type="entry name" value="Starch synthase, chloroplastic/amyloplastic"/>
    <property type="match status" value="1"/>
</dbReference>
<dbReference type="RefSeq" id="XP_005828513.1">
    <property type="nucleotide sequence ID" value="XM_005828456.1"/>
</dbReference>
<protein>
    <recommendedName>
        <fullName evidence="7">Granule-bound starch synthase 1, chloroplastic/amyloplastic</fullName>
    </recommendedName>
    <alternativeName>
        <fullName evidence="8">Granule-bound starch synthase I</fullName>
    </alternativeName>
</protein>
<feature type="chain" id="PRO_5008770694" description="Granule-bound starch synthase 1, chloroplastic/amyloplastic" evidence="10">
    <location>
        <begin position="27"/>
        <end position="626"/>
    </location>
</feature>
<evidence type="ECO:0000256" key="5">
    <source>
        <dbReference type="ARBA" id="ARBA00022676"/>
    </source>
</evidence>
<dbReference type="PANTHER" id="PTHR45825">
    <property type="entry name" value="GRANULE-BOUND STARCH SYNTHASE 1, CHLOROPLASTIC/AMYLOPLASTIC"/>
    <property type="match status" value="1"/>
</dbReference>
<evidence type="ECO:0000259" key="11">
    <source>
        <dbReference type="Pfam" id="PF00534"/>
    </source>
</evidence>
<evidence type="ECO:0000256" key="9">
    <source>
        <dbReference type="SAM" id="MobiDB-lite"/>
    </source>
</evidence>
<reference evidence="13 15" key="1">
    <citation type="journal article" date="2012" name="Nature">
        <title>Algal genomes reveal evolutionary mosaicism and the fate of nucleomorphs.</title>
        <authorList>
            <consortium name="DOE Joint Genome Institute"/>
            <person name="Curtis B.A."/>
            <person name="Tanifuji G."/>
            <person name="Burki F."/>
            <person name="Gruber A."/>
            <person name="Irimia M."/>
            <person name="Maruyama S."/>
            <person name="Arias M.C."/>
            <person name="Ball S.G."/>
            <person name="Gile G.H."/>
            <person name="Hirakawa Y."/>
            <person name="Hopkins J.F."/>
            <person name="Kuo A."/>
            <person name="Rensing S.A."/>
            <person name="Schmutz J."/>
            <person name="Symeonidi A."/>
            <person name="Elias M."/>
            <person name="Eveleigh R.J."/>
            <person name="Herman E.K."/>
            <person name="Klute M.J."/>
            <person name="Nakayama T."/>
            <person name="Obornik M."/>
            <person name="Reyes-Prieto A."/>
            <person name="Armbrust E.V."/>
            <person name="Aves S.J."/>
            <person name="Beiko R.G."/>
            <person name="Coutinho P."/>
            <person name="Dacks J.B."/>
            <person name="Durnford D.G."/>
            <person name="Fast N.M."/>
            <person name="Green B.R."/>
            <person name="Grisdale C.J."/>
            <person name="Hempel F."/>
            <person name="Henrissat B."/>
            <person name="Hoppner M.P."/>
            <person name="Ishida K."/>
            <person name="Kim E."/>
            <person name="Koreny L."/>
            <person name="Kroth P.G."/>
            <person name="Liu Y."/>
            <person name="Malik S.B."/>
            <person name="Maier U.G."/>
            <person name="McRose D."/>
            <person name="Mock T."/>
            <person name="Neilson J.A."/>
            <person name="Onodera N.T."/>
            <person name="Poole A.M."/>
            <person name="Pritham E.J."/>
            <person name="Richards T.A."/>
            <person name="Rocap G."/>
            <person name="Roy S.W."/>
            <person name="Sarai C."/>
            <person name="Schaack S."/>
            <person name="Shirato S."/>
            <person name="Slamovits C.H."/>
            <person name="Spencer D.F."/>
            <person name="Suzuki S."/>
            <person name="Worden A.Z."/>
            <person name="Zauner S."/>
            <person name="Barry K."/>
            <person name="Bell C."/>
            <person name="Bharti A.K."/>
            <person name="Crow J.A."/>
            <person name="Grimwood J."/>
            <person name="Kramer R."/>
            <person name="Lindquist E."/>
            <person name="Lucas S."/>
            <person name="Salamov A."/>
            <person name="McFadden G.I."/>
            <person name="Lane C.E."/>
            <person name="Keeling P.J."/>
            <person name="Gray M.W."/>
            <person name="Grigoriev I.V."/>
            <person name="Archibald J.M."/>
        </authorList>
    </citation>
    <scope>NUCLEOTIDE SEQUENCE</scope>
    <source>
        <strain evidence="13 15">CCMP2712</strain>
    </source>
</reference>
<proteinExistence type="inferred from homology"/>
<keyword evidence="6 13" id="KW-0808">Transferase</keyword>
<dbReference type="Proteomes" id="UP000011087">
    <property type="component" value="Unassembled WGS sequence"/>
</dbReference>
<name>L1IZ33_GUITC</name>
<dbReference type="Pfam" id="PF00534">
    <property type="entry name" value="Glycos_transf_1"/>
    <property type="match status" value="1"/>
</dbReference>
<dbReference type="OMA" id="AHDWPAG"/>
<dbReference type="STRING" id="905079.L1IZ33"/>
<dbReference type="NCBIfam" id="TIGR02095">
    <property type="entry name" value="glgA"/>
    <property type="match status" value="1"/>
</dbReference>
<feature type="domain" description="Starch synthase catalytic" evidence="12">
    <location>
        <begin position="104"/>
        <end position="378"/>
    </location>
</feature>
<evidence type="ECO:0000256" key="10">
    <source>
        <dbReference type="SAM" id="SignalP"/>
    </source>
</evidence>
<feature type="domain" description="Glycosyl transferase family 1" evidence="11">
    <location>
        <begin position="430"/>
        <end position="566"/>
    </location>
</feature>